<accession>A0A378Q2V7</accession>
<protein>
    <submittedName>
        <fullName evidence="1">Uncharacterized protein</fullName>
    </submittedName>
</protein>
<evidence type="ECO:0000313" key="1">
    <source>
        <dbReference type="EMBL" id="STY95193.1"/>
    </source>
</evidence>
<dbReference type="Proteomes" id="UP000255193">
    <property type="component" value="Unassembled WGS sequence"/>
</dbReference>
<dbReference type="RefSeq" id="WP_067058666.1">
    <property type="nucleotide sequence ID" value="NZ_MXAO01000078.1"/>
</dbReference>
<sequence>MDKQVVKAYQNAVQPELENFRRFLGEYQNRRQNMGVMQAFDSLDHAGVQLPETVQLILNSKGVDNRPEAINRIFDGLEAGIEDYQARNGGDMPSERTIMAAFQMALNGFTEHSSDVEAKKQFDKLSFDHHEALSVVPAAIQVTLMTLISSSLPIVAQLPNPIGSNEVPLIFGRTTANIRMGVFSRGDFIDGDKAGLPYLENRHTLVMTANGATFETPIHVGYTARQDSNNATVFEADTTTKKAPFLGGRVVITVKGVMVANDANKSHPTTTGVSVLQGVNGKEVDIDGKKYKVQSGTADLDNHTVEVTFDGAFDLPQQDEVEVQVVFDYERKDADGNYILTPPGVDMGFESYGIYASPSRVKVSATIDAITQMRNELNLTWNAAVLAVVQNKYYLEQTARLLRETRRACLMQANHTQIIDLDKQGVEFSSVEGKLAAAKGSLYKAKAALSRQMNRGVGGMMYFVSDAGAVYFNTLGEDMFKPTGASYGDNATIYRLGTVNDGTDVYYVPPSLGVFDDAANSATTAEILALPRPNDPALSPFVGMTAVPPIVLSANPELFEEQVGVYSRLAAERNPNPMYANQGMLIQIINVPNL</sequence>
<dbReference type="AlphaFoldDB" id="A0A378Q2V7"/>
<dbReference type="EMBL" id="UGQA01000001">
    <property type="protein sequence ID" value="STY95193.1"/>
    <property type="molecule type" value="Genomic_DNA"/>
</dbReference>
<proteinExistence type="predicted"/>
<gene>
    <name evidence="1" type="ORF">NCTC11091_00986</name>
</gene>
<evidence type="ECO:0000313" key="2">
    <source>
        <dbReference type="Proteomes" id="UP000255193"/>
    </source>
</evidence>
<organism evidence="1 2">
    <name type="scientific">Faucicola atlantae</name>
    <dbReference type="NCBI Taxonomy" id="34059"/>
    <lineage>
        <taxon>Bacteria</taxon>
        <taxon>Pseudomonadati</taxon>
        <taxon>Pseudomonadota</taxon>
        <taxon>Gammaproteobacteria</taxon>
        <taxon>Moraxellales</taxon>
        <taxon>Moraxellaceae</taxon>
        <taxon>Faucicola</taxon>
    </lineage>
</organism>
<name>A0A378Q2V7_9GAMM</name>
<reference evidence="1 2" key="1">
    <citation type="submission" date="2018-06" db="EMBL/GenBank/DDBJ databases">
        <authorList>
            <consortium name="Pathogen Informatics"/>
            <person name="Doyle S."/>
        </authorList>
    </citation>
    <scope>NUCLEOTIDE SEQUENCE [LARGE SCALE GENOMIC DNA]</scope>
    <source>
        <strain evidence="1 2">NCTC11091</strain>
    </source>
</reference>